<protein>
    <submittedName>
        <fullName evidence="1">Predicted protein</fullName>
    </submittedName>
</protein>
<gene>
    <name evidence="1" type="ORF">NAEGRDRAFT_75091</name>
</gene>
<dbReference type="RefSeq" id="XP_002669914.1">
    <property type="nucleotide sequence ID" value="XM_002669868.1"/>
</dbReference>
<keyword evidence="2" id="KW-1185">Reference proteome</keyword>
<dbReference type="Proteomes" id="UP000006671">
    <property type="component" value="Unassembled WGS sequence"/>
</dbReference>
<evidence type="ECO:0000313" key="2">
    <source>
        <dbReference type="Proteomes" id="UP000006671"/>
    </source>
</evidence>
<sequence length="315" mass="37314">MFSSNIQESLSSFPNDDNDDHEITTPLSNNNNILVEYDNNSNQCNQCNHHISMYILYEICLFLNVHDIYRLMICQVDWFNYLHDYNRENIFLKLVECRFVRFLSHSRISFMKKFANGKELNLINLKDSKYGIISNKEDLKVCLRFMMRFNYIDLIIENRNVGVSDFLLYATCNSKYGIINKICEDVIDDKQLYLIHGYNDNNSISILDIKPMDITKNRKLQISHDRDFDFSNSFKKSRKEKFRQVFSSLIYNYNIKKSTYLPLDLIIEQELIIPKKELVINVPKLSFFDIGDDSLEYFSDLPCDKCNSKFSITYC</sequence>
<dbReference type="GeneID" id="8856676"/>
<dbReference type="KEGG" id="ngr:NAEGRDRAFT_75091"/>
<reference evidence="1 2" key="1">
    <citation type="journal article" date="2010" name="Cell">
        <title>The genome of Naegleria gruberi illuminates early eukaryotic versatility.</title>
        <authorList>
            <person name="Fritz-Laylin L.K."/>
            <person name="Prochnik S.E."/>
            <person name="Ginger M.L."/>
            <person name="Dacks J.B."/>
            <person name="Carpenter M.L."/>
            <person name="Field M.C."/>
            <person name="Kuo A."/>
            <person name="Paredez A."/>
            <person name="Chapman J."/>
            <person name="Pham J."/>
            <person name="Shu S."/>
            <person name="Neupane R."/>
            <person name="Cipriano M."/>
            <person name="Mancuso J."/>
            <person name="Tu H."/>
            <person name="Salamov A."/>
            <person name="Lindquist E."/>
            <person name="Shapiro H."/>
            <person name="Lucas S."/>
            <person name="Grigoriev I.V."/>
            <person name="Cande W.Z."/>
            <person name="Fulton C."/>
            <person name="Rokhsar D.S."/>
            <person name="Dawson S.C."/>
        </authorList>
    </citation>
    <scope>NUCLEOTIDE SEQUENCE [LARGE SCALE GENOMIC DNA]</scope>
    <source>
        <strain evidence="1 2">NEG-M</strain>
    </source>
</reference>
<dbReference type="InParanoid" id="D2W152"/>
<dbReference type="EMBL" id="GG738921">
    <property type="protein sequence ID" value="EFC37170.1"/>
    <property type="molecule type" value="Genomic_DNA"/>
</dbReference>
<dbReference type="VEuPathDB" id="AmoebaDB:NAEGRDRAFT_75091"/>
<organism evidence="2">
    <name type="scientific">Naegleria gruberi</name>
    <name type="common">Amoeba</name>
    <dbReference type="NCBI Taxonomy" id="5762"/>
    <lineage>
        <taxon>Eukaryota</taxon>
        <taxon>Discoba</taxon>
        <taxon>Heterolobosea</taxon>
        <taxon>Tetramitia</taxon>
        <taxon>Eutetramitia</taxon>
        <taxon>Vahlkampfiidae</taxon>
        <taxon>Naegleria</taxon>
    </lineage>
</organism>
<evidence type="ECO:0000313" key="1">
    <source>
        <dbReference type="EMBL" id="EFC37170.1"/>
    </source>
</evidence>
<proteinExistence type="predicted"/>
<dbReference type="AlphaFoldDB" id="D2W152"/>
<name>D2W152_NAEGR</name>
<accession>D2W152</accession>